<comment type="caution">
    <text evidence="8">The sequence shown here is derived from an EMBL/GenBank/DDBJ whole genome shotgun (WGS) entry which is preliminary data.</text>
</comment>
<keyword evidence="2" id="KW-0808">Transferase</keyword>
<keyword evidence="4" id="KW-0255">Endonuclease</keyword>
<dbReference type="EMBL" id="BMAO01013566">
    <property type="protein sequence ID" value="GFQ89696.1"/>
    <property type="molecule type" value="Genomic_DNA"/>
</dbReference>
<dbReference type="EC" id="2.7.7.49" evidence="1"/>
<evidence type="ECO:0000256" key="1">
    <source>
        <dbReference type="ARBA" id="ARBA00012493"/>
    </source>
</evidence>
<dbReference type="Gene3D" id="3.10.20.370">
    <property type="match status" value="1"/>
</dbReference>
<dbReference type="Proteomes" id="UP000887116">
    <property type="component" value="Unassembled WGS sequence"/>
</dbReference>
<dbReference type="InterPro" id="IPR050951">
    <property type="entry name" value="Retrovirus_Pol_polyprotein"/>
</dbReference>
<dbReference type="OrthoDB" id="6431413at2759"/>
<dbReference type="PROSITE" id="PS50878">
    <property type="entry name" value="RT_POL"/>
    <property type="match status" value="1"/>
</dbReference>
<dbReference type="InterPro" id="IPR000477">
    <property type="entry name" value="RT_dom"/>
</dbReference>
<dbReference type="PANTHER" id="PTHR37984:SF5">
    <property type="entry name" value="PROTEIN NYNRIN-LIKE"/>
    <property type="match status" value="1"/>
</dbReference>
<dbReference type="FunFam" id="3.10.20.370:FF:000001">
    <property type="entry name" value="Retrovirus-related Pol polyprotein from transposon 17.6-like protein"/>
    <property type="match status" value="1"/>
</dbReference>
<keyword evidence="9" id="KW-1185">Reference proteome</keyword>
<keyword evidence="2" id="KW-0548">Nucleotidyltransferase</keyword>
<keyword evidence="5" id="KW-0695">RNA-directed DNA polymerase</keyword>
<gene>
    <name evidence="8" type="primary">pol</name>
    <name evidence="8" type="ORF">TNCT_393231</name>
</gene>
<reference evidence="8" key="1">
    <citation type="submission" date="2020-07" db="EMBL/GenBank/DDBJ databases">
        <title>Multicomponent nature underlies the extraordinary mechanical properties of spider dragline silk.</title>
        <authorList>
            <person name="Kono N."/>
            <person name="Nakamura H."/>
            <person name="Mori M."/>
            <person name="Yoshida Y."/>
            <person name="Ohtoshi R."/>
            <person name="Malay A.D."/>
            <person name="Moran D.A.P."/>
            <person name="Tomita M."/>
            <person name="Numata K."/>
            <person name="Arakawa K."/>
        </authorList>
    </citation>
    <scope>NUCLEOTIDE SEQUENCE</scope>
</reference>
<dbReference type="PANTHER" id="PTHR37984">
    <property type="entry name" value="PROTEIN CBG26694"/>
    <property type="match status" value="1"/>
</dbReference>
<evidence type="ECO:0000256" key="2">
    <source>
        <dbReference type="ARBA" id="ARBA00022695"/>
    </source>
</evidence>
<accession>A0A8X6FVE5</accession>
<keyword evidence="3" id="KW-0540">Nuclease</keyword>
<protein>
    <recommendedName>
        <fullName evidence="1">RNA-directed DNA polymerase</fullName>
        <ecNumber evidence="1">2.7.7.49</ecNumber>
    </recommendedName>
</protein>
<organism evidence="8 9">
    <name type="scientific">Trichonephila clavata</name>
    <name type="common">Joro spider</name>
    <name type="synonym">Nephila clavata</name>
    <dbReference type="NCBI Taxonomy" id="2740835"/>
    <lineage>
        <taxon>Eukaryota</taxon>
        <taxon>Metazoa</taxon>
        <taxon>Ecdysozoa</taxon>
        <taxon>Arthropoda</taxon>
        <taxon>Chelicerata</taxon>
        <taxon>Arachnida</taxon>
        <taxon>Araneae</taxon>
        <taxon>Araneomorphae</taxon>
        <taxon>Entelegynae</taxon>
        <taxon>Araneoidea</taxon>
        <taxon>Nephilidae</taxon>
        <taxon>Trichonephila</taxon>
    </lineage>
</organism>
<keyword evidence="4" id="KW-0378">Hydrolase</keyword>
<dbReference type="AlphaFoldDB" id="A0A8X6FVE5"/>
<feature type="domain" description="Reverse transcriptase" evidence="7">
    <location>
        <begin position="272"/>
        <end position="449"/>
    </location>
</feature>
<evidence type="ECO:0000256" key="4">
    <source>
        <dbReference type="ARBA" id="ARBA00022759"/>
    </source>
</evidence>
<proteinExistence type="predicted"/>
<dbReference type="FunFam" id="3.30.70.270:FF:000020">
    <property type="entry name" value="Transposon Tf2-6 polyprotein-like Protein"/>
    <property type="match status" value="1"/>
</dbReference>
<evidence type="ECO:0000259" key="7">
    <source>
        <dbReference type="PROSITE" id="PS50878"/>
    </source>
</evidence>
<name>A0A8X6FVE5_TRICU</name>
<dbReference type="Gene3D" id="3.10.10.10">
    <property type="entry name" value="HIV Type 1 Reverse Transcriptase, subunit A, domain 1"/>
    <property type="match status" value="1"/>
</dbReference>
<dbReference type="GO" id="GO:0004519">
    <property type="term" value="F:endonuclease activity"/>
    <property type="evidence" value="ECO:0007669"/>
    <property type="project" value="UniProtKB-KW"/>
</dbReference>
<dbReference type="CDD" id="cd01647">
    <property type="entry name" value="RT_LTR"/>
    <property type="match status" value="1"/>
</dbReference>
<evidence type="ECO:0000313" key="9">
    <source>
        <dbReference type="Proteomes" id="UP000887116"/>
    </source>
</evidence>
<dbReference type="InterPro" id="IPR043128">
    <property type="entry name" value="Rev_trsase/Diguanyl_cyclase"/>
</dbReference>
<evidence type="ECO:0000256" key="6">
    <source>
        <dbReference type="ARBA" id="ARBA00023268"/>
    </source>
</evidence>
<evidence type="ECO:0000256" key="5">
    <source>
        <dbReference type="ARBA" id="ARBA00022918"/>
    </source>
</evidence>
<dbReference type="Gene3D" id="3.30.70.270">
    <property type="match status" value="2"/>
</dbReference>
<keyword evidence="6" id="KW-0511">Multifunctional enzyme</keyword>
<evidence type="ECO:0000256" key="3">
    <source>
        <dbReference type="ARBA" id="ARBA00022722"/>
    </source>
</evidence>
<dbReference type="InterPro" id="IPR043502">
    <property type="entry name" value="DNA/RNA_pol_sf"/>
</dbReference>
<dbReference type="GO" id="GO:0003964">
    <property type="term" value="F:RNA-directed DNA polymerase activity"/>
    <property type="evidence" value="ECO:0007669"/>
    <property type="project" value="UniProtKB-KW"/>
</dbReference>
<dbReference type="SUPFAM" id="SSF56672">
    <property type="entry name" value="DNA/RNA polymerases"/>
    <property type="match status" value="1"/>
</dbReference>
<dbReference type="InterPro" id="IPR041577">
    <property type="entry name" value="RT_RNaseH_2"/>
</dbReference>
<dbReference type="Pfam" id="PF17919">
    <property type="entry name" value="RT_RNaseH_2"/>
    <property type="match status" value="1"/>
</dbReference>
<evidence type="ECO:0000313" key="8">
    <source>
        <dbReference type="EMBL" id="GFQ89696.1"/>
    </source>
</evidence>
<sequence>MNAEFSDSANKQIRKLLSELQLGDDKPSHLLRKMRELASGASLNDDFLKTLWLQRLPSEMQSILSVSSETLENLAKLADKIAEVRTDPFLNVSVMDKSTSSNPALPTNPREDLPNPLYQEVVALRQQVDALSQQFQRFSGWKSRNRSRTRSNFSRNTTRSLEREGSSEICYYHSKFGRHAKRCRSPYSVTSLPISGISAETDIISVKLISGDTYYHRLLSNFPDLIKLTPKRKACHNTVHYIETTGPPIHNKPRRLSPKIYEAVKHEFQFMLEQGICRPSKSPWSSPLHVVAKSSGSIRLVGDYRKLNAVTTPDRYPIPYIQDFSHALYNKSIFSKIYIVRAYFHIPVHPDDIKKTAVCTPFGLFEFPFLNFGLCGAAQTFQRFINEILGELRFCYVYLDDILIASESEEEHKTHVRAIFQKLNEYGLTINVSKCVFGVPEISFLGHLVTKNGTKPLQDKVDPILNYPQPKTIKELRRFLGLLNFFRRFLPRAAHNQTHLNDFLKGSKRNDNRKINWSEQAKSEFQNCKALLANATLLVHPNPNANLVLQVDASDFAIGGALFQTEGEHLQPLAFFSRKLSETEKGYSAYDRELLAVYASIKQFRYMLEARNFILCTDHKPLTYAFKQKLDKCSPRQARQLDFISQFTTDIRHIKSSDNLTADTLSRIASIHMPEAIDYNEIAKAQENDSELISLINNPQGLEIKK</sequence>
<dbReference type="Pfam" id="PF00078">
    <property type="entry name" value="RVT_1"/>
    <property type="match status" value="1"/>
</dbReference>
<dbReference type="CDD" id="cd09274">
    <property type="entry name" value="RNase_HI_RT_Ty3"/>
    <property type="match status" value="1"/>
</dbReference>